<sequence length="265" mass="29897">AGQLTQFFKFEITSNNCWLNSVLQMILASGHIVEVIRRFSSVEVGLASSRVMILGNMLNCLVNKNQSVNEVRRTTVEQSDIRDNIGYLRWAGIKISPGKNNCVFDFFQSAIVPTLLHCNIDLQYVIDISIECSSCKSVSSVARQNWNYLLVHQTTKEDTLDNIVADLFGPTLKMNVCPTCVKQGQYDTSLSIMNCPKDLFIRFEPNVAMGQHSPKLTTHVDFAQIISRNVACTRSYSRYTLQPFIVFHGEDGDGYYMTFAQHKGD</sequence>
<dbReference type="GO" id="GO:0016579">
    <property type="term" value="P:protein deubiquitination"/>
    <property type="evidence" value="ECO:0007669"/>
    <property type="project" value="InterPro"/>
</dbReference>
<reference evidence="2" key="1">
    <citation type="submission" date="2021-02" db="EMBL/GenBank/DDBJ databases">
        <authorList>
            <person name="Nowell W R."/>
        </authorList>
    </citation>
    <scope>NUCLEOTIDE SEQUENCE</scope>
</reference>
<feature type="non-terminal residue" evidence="2">
    <location>
        <position position="1"/>
    </location>
</feature>
<dbReference type="Pfam" id="PF00443">
    <property type="entry name" value="UCH"/>
    <property type="match status" value="1"/>
</dbReference>
<name>A0A816PSM4_9BILA</name>
<dbReference type="EMBL" id="CAJNRE010006059">
    <property type="protein sequence ID" value="CAF2052431.1"/>
    <property type="molecule type" value="Genomic_DNA"/>
</dbReference>
<proteinExistence type="predicted"/>
<feature type="domain" description="Peptidase C19 ubiquitin carboxyl-terminal hydrolase" evidence="1">
    <location>
        <begin position="13"/>
        <end position="262"/>
    </location>
</feature>
<dbReference type="Proteomes" id="UP000663824">
    <property type="component" value="Unassembled WGS sequence"/>
</dbReference>
<protein>
    <recommendedName>
        <fullName evidence="1">Peptidase C19 ubiquitin carboxyl-terminal hydrolase domain-containing protein</fullName>
    </recommendedName>
</protein>
<evidence type="ECO:0000313" key="3">
    <source>
        <dbReference type="Proteomes" id="UP000663824"/>
    </source>
</evidence>
<dbReference type="Gene3D" id="3.90.70.10">
    <property type="entry name" value="Cysteine proteinases"/>
    <property type="match status" value="1"/>
</dbReference>
<dbReference type="GO" id="GO:0004843">
    <property type="term" value="F:cysteine-type deubiquitinase activity"/>
    <property type="evidence" value="ECO:0007669"/>
    <property type="project" value="InterPro"/>
</dbReference>
<dbReference type="SUPFAM" id="SSF54001">
    <property type="entry name" value="Cysteine proteinases"/>
    <property type="match status" value="1"/>
</dbReference>
<dbReference type="InterPro" id="IPR001394">
    <property type="entry name" value="Peptidase_C19_UCH"/>
</dbReference>
<accession>A0A816PSM4</accession>
<organism evidence="2 3">
    <name type="scientific">Rotaria magnacalcarata</name>
    <dbReference type="NCBI Taxonomy" id="392030"/>
    <lineage>
        <taxon>Eukaryota</taxon>
        <taxon>Metazoa</taxon>
        <taxon>Spiralia</taxon>
        <taxon>Gnathifera</taxon>
        <taxon>Rotifera</taxon>
        <taxon>Eurotatoria</taxon>
        <taxon>Bdelloidea</taxon>
        <taxon>Philodinida</taxon>
        <taxon>Philodinidae</taxon>
        <taxon>Rotaria</taxon>
    </lineage>
</organism>
<gene>
    <name evidence="2" type="ORF">MBJ925_LOCUS13272</name>
</gene>
<dbReference type="AlphaFoldDB" id="A0A816PSM4"/>
<dbReference type="InterPro" id="IPR038765">
    <property type="entry name" value="Papain-like_cys_pep_sf"/>
</dbReference>
<comment type="caution">
    <text evidence="2">The sequence shown here is derived from an EMBL/GenBank/DDBJ whole genome shotgun (WGS) entry which is preliminary data.</text>
</comment>
<evidence type="ECO:0000259" key="1">
    <source>
        <dbReference type="Pfam" id="PF00443"/>
    </source>
</evidence>
<evidence type="ECO:0000313" key="2">
    <source>
        <dbReference type="EMBL" id="CAF2052431.1"/>
    </source>
</evidence>